<comment type="cofactor">
    <cofactor evidence="6">
        <name>FMN</name>
        <dbReference type="ChEBI" id="CHEBI:58210"/>
    </cofactor>
    <text evidence="6">Binds 1 FMN per subunit.</text>
</comment>
<comment type="catalytic activity">
    <reaction evidence="6">
        <text>2 a quinone + NADH + H(+) = 2 a 1,4-benzosemiquinone + NAD(+)</text>
        <dbReference type="Rhea" id="RHEA:65952"/>
        <dbReference type="ChEBI" id="CHEBI:15378"/>
        <dbReference type="ChEBI" id="CHEBI:57540"/>
        <dbReference type="ChEBI" id="CHEBI:57945"/>
        <dbReference type="ChEBI" id="CHEBI:132124"/>
        <dbReference type="ChEBI" id="CHEBI:134225"/>
    </reaction>
</comment>
<evidence type="ECO:0000256" key="2">
    <source>
        <dbReference type="ARBA" id="ARBA00022643"/>
    </source>
</evidence>
<dbReference type="InterPro" id="IPR029039">
    <property type="entry name" value="Flavoprotein-like_sf"/>
</dbReference>
<dbReference type="Gene3D" id="3.40.50.360">
    <property type="match status" value="1"/>
</dbReference>
<accession>A0ABU5LGA5</accession>
<feature type="binding site" evidence="6">
    <location>
        <position position="9"/>
    </location>
    <ligand>
        <name>FMN</name>
        <dbReference type="ChEBI" id="CHEBI:58210"/>
    </ligand>
</feature>
<evidence type="ECO:0000259" key="7">
    <source>
        <dbReference type="Pfam" id="PF02525"/>
    </source>
</evidence>
<evidence type="ECO:0000313" key="9">
    <source>
        <dbReference type="Proteomes" id="UP001288620"/>
    </source>
</evidence>
<evidence type="ECO:0000313" key="8">
    <source>
        <dbReference type="EMBL" id="MDZ7278957.1"/>
    </source>
</evidence>
<comment type="subunit">
    <text evidence="6">Homodimer.</text>
</comment>
<comment type="caution">
    <text evidence="6">Lacks conserved residue(s) required for the propagation of feature annotation.</text>
</comment>
<dbReference type="Pfam" id="PF02525">
    <property type="entry name" value="Flavodoxin_2"/>
    <property type="match status" value="1"/>
</dbReference>
<dbReference type="EC" id="1.6.5.-" evidence="6"/>
<proteinExistence type="inferred from homology"/>
<dbReference type="Proteomes" id="UP001288620">
    <property type="component" value="Unassembled WGS sequence"/>
</dbReference>
<dbReference type="InterPro" id="IPR050104">
    <property type="entry name" value="FMN-dep_NADH:Q_OxRdtase_AzoR1"/>
</dbReference>
<evidence type="ECO:0000256" key="1">
    <source>
        <dbReference type="ARBA" id="ARBA00022630"/>
    </source>
</evidence>
<evidence type="ECO:0000256" key="6">
    <source>
        <dbReference type="HAMAP-Rule" id="MF_01216"/>
    </source>
</evidence>
<comment type="similarity">
    <text evidence="6">Belongs to the azoreductase type 1 family.</text>
</comment>
<keyword evidence="3 6" id="KW-0560">Oxidoreductase</keyword>
<dbReference type="InterPro" id="IPR023048">
    <property type="entry name" value="NADH:quinone_OxRdtase_FMN_depd"/>
</dbReference>
<keyword evidence="2 6" id="KW-0288">FMN</keyword>
<dbReference type="InterPro" id="IPR003680">
    <property type="entry name" value="Flavodoxin_fold"/>
</dbReference>
<comment type="function">
    <text evidence="6">Quinone reductase that provides resistance to thiol-specific stress caused by electrophilic quinones.</text>
</comment>
<keyword evidence="1 6" id="KW-0285">Flavoprotein</keyword>
<feature type="binding site" evidence="6">
    <location>
        <begin position="97"/>
        <end position="100"/>
    </location>
    <ligand>
        <name>FMN</name>
        <dbReference type="ChEBI" id="CHEBI:58210"/>
    </ligand>
</feature>
<name>A0ABU5LGA5_9GAMM</name>
<comment type="caution">
    <text evidence="8">The sequence shown here is derived from an EMBL/GenBank/DDBJ whole genome shotgun (WGS) entry which is preliminary data.</text>
</comment>
<dbReference type="PANTHER" id="PTHR43741">
    <property type="entry name" value="FMN-DEPENDENT NADH-AZOREDUCTASE 1"/>
    <property type="match status" value="1"/>
</dbReference>
<dbReference type="EMBL" id="JAOBTT010000001">
    <property type="protein sequence ID" value="MDZ7278957.1"/>
    <property type="molecule type" value="Genomic_DNA"/>
</dbReference>
<feature type="domain" description="Flavodoxin-like fold" evidence="7">
    <location>
        <begin position="1"/>
        <end position="197"/>
    </location>
</feature>
<protein>
    <recommendedName>
        <fullName evidence="6">FMN dependent NADH:quinone oxidoreductase</fullName>
        <ecNumber evidence="6">1.6.5.-</ecNumber>
    </recommendedName>
    <alternativeName>
        <fullName evidence="6">Azo-dye reductase</fullName>
    </alternativeName>
    <alternativeName>
        <fullName evidence="6">FMN-dependent NADH-azo compound oxidoreductase</fullName>
    </alternativeName>
    <alternativeName>
        <fullName evidence="6">FMN-dependent NADH-azoreductase</fullName>
        <ecNumber evidence="6">1.7.1.17</ecNumber>
    </alternativeName>
</protein>
<comment type="function">
    <text evidence="6">Also exhibits azoreductase activity. Catalyzes the reductive cleavage of the azo bond in aromatic azo compounds to the corresponding amines.</text>
</comment>
<reference evidence="9" key="1">
    <citation type="submission" date="2023-07" db="EMBL/GenBank/DDBJ databases">
        <title>Structural and functional analysis of rice phyllospheric bacteria for their antimicrobial properties and defense elicitation against blast disease.</title>
        <authorList>
            <person name="Sahu K.P."/>
            <person name="Asharani P."/>
            <person name="Kumar M."/>
            <person name="Reddy B."/>
            <person name="Kumar A."/>
        </authorList>
    </citation>
    <scope>NUCLEOTIDE SEQUENCE [LARGE SCALE GENOMIC DNA]</scope>
    <source>
        <strain evidence="9">OsEp_Plm_30P10</strain>
    </source>
</reference>
<comment type="catalytic activity">
    <reaction evidence="5">
        <text>N,N-dimethyl-1,4-phenylenediamine + anthranilate + 2 NAD(+) = 2-(4-dimethylaminophenyl)diazenylbenzoate + 2 NADH + 2 H(+)</text>
        <dbReference type="Rhea" id="RHEA:55872"/>
        <dbReference type="ChEBI" id="CHEBI:15378"/>
        <dbReference type="ChEBI" id="CHEBI:15783"/>
        <dbReference type="ChEBI" id="CHEBI:16567"/>
        <dbReference type="ChEBI" id="CHEBI:57540"/>
        <dbReference type="ChEBI" id="CHEBI:57945"/>
        <dbReference type="ChEBI" id="CHEBI:71579"/>
        <dbReference type="EC" id="1.7.1.17"/>
    </reaction>
    <physiologicalReaction direction="right-to-left" evidence="5">
        <dbReference type="Rhea" id="RHEA:55874"/>
    </physiologicalReaction>
</comment>
<evidence type="ECO:0000256" key="4">
    <source>
        <dbReference type="ARBA" id="ARBA00023027"/>
    </source>
</evidence>
<keyword evidence="4 6" id="KW-0520">NAD</keyword>
<dbReference type="HAMAP" id="MF_01216">
    <property type="entry name" value="Azoreductase_type1"/>
    <property type="match status" value="1"/>
</dbReference>
<dbReference type="RefSeq" id="WP_322542864.1">
    <property type="nucleotide sequence ID" value="NZ_JAOBTT010000001.1"/>
</dbReference>
<evidence type="ECO:0000256" key="3">
    <source>
        <dbReference type="ARBA" id="ARBA00023002"/>
    </source>
</evidence>
<evidence type="ECO:0000256" key="5">
    <source>
        <dbReference type="ARBA" id="ARBA00048542"/>
    </source>
</evidence>
<keyword evidence="9" id="KW-1185">Reference proteome</keyword>
<dbReference type="EC" id="1.7.1.17" evidence="6"/>
<dbReference type="SUPFAM" id="SSF52218">
    <property type="entry name" value="Flavoproteins"/>
    <property type="match status" value="1"/>
</dbReference>
<gene>
    <name evidence="6" type="primary">azoR</name>
    <name evidence="8" type="ORF">N4G40_11840</name>
</gene>
<sequence length="211" mass="22747">MKILHLDSSINHEFSVTRQLSAEVVNALMHNGEAHQVIYRDLVKDPISHLTLDIASGFRPVPGGVAASPSTVSEHELSNLLVSEFLASEVVVIGAPMYNFSVSGQLKAWMDRIAQPGKTFSYTPSGPVGHAGGKAVIIVSARGGFYAGTPLEDMDNQERLLRKYFGFLGVTTIGCVRAEGASKSEEVKREEISRARSSIPAVIKAVTHSEE</sequence>
<organism evidence="8 9">
    <name type="scientific">Pantoea eucrina</name>
    <dbReference type="NCBI Taxonomy" id="472693"/>
    <lineage>
        <taxon>Bacteria</taxon>
        <taxon>Pseudomonadati</taxon>
        <taxon>Pseudomonadota</taxon>
        <taxon>Gammaproteobacteria</taxon>
        <taxon>Enterobacterales</taxon>
        <taxon>Erwiniaceae</taxon>
        <taxon>Pantoea</taxon>
    </lineage>
</organism>
<dbReference type="PANTHER" id="PTHR43741:SF4">
    <property type="entry name" value="FMN-DEPENDENT NADH:QUINONE OXIDOREDUCTASE"/>
    <property type="match status" value="1"/>
</dbReference>